<gene>
    <name evidence="4" type="ORF">CCMP2556_LOCUS45663</name>
</gene>
<evidence type="ECO:0000256" key="1">
    <source>
        <dbReference type="SAM" id="MobiDB-lite"/>
    </source>
</evidence>
<evidence type="ECO:0000259" key="3">
    <source>
        <dbReference type="PROSITE" id="PS50948"/>
    </source>
</evidence>
<feature type="signal peptide" evidence="2">
    <location>
        <begin position="1"/>
        <end position="45"/>
    </location>
</feature>
<keyword evidence="2" id="KW-0732">Signal</keyword>
<name>A0ABP0R5V5_9DINO</name>
<reference evidence="4 5" key="1">
    <citation type="submission" date="2024-02" db="EMBL/GenBank/DDBJ databases">
        <authorList>
            <person name="Chen Y."/>
            <person name="Shah S."/>
            <person name="Dougan E. K."/>
            <person name="Thang M."/>
            <person name="Chan C."/>
        </authorList>
    </citation>
    <scope>NUCLEOTIDE SEQUENCE [LARGE SCALE GENOMIC DNA]</scope>
</reference>
<dbReference type="EMBL" id="CAXAMN010025561">
    <property type="protein sequence ID" value="CAK9095970.1"/>
    <property type="molecule type" value="Genomic_DNA"/>
</dbReference>
<dbReference type="PROSITE" id="PS50948">
    <property type="entry name" value="PAN"/>
    <property type="match status" value="2"/>
</dbReference>
<evidence type="ECO:0000313" key="4">
    <source>
        <dbReference type="EMBL" id="CAK9095970.1"/>
    </source>
</evidence>
<dbReference type="InterPro" id="IPR003609">
    <property type="entry name" value="Pan_app"/>
</dbReference>
<proteinExistence type="predicted"/>
<dbReference type="Proteomes" id="UP001642484">
    <property type="component" value="Unassembled WGS sequence"/>
</dbReference>
<evidence type="ECO:0000313" key="5">
    <source>
        <dbReference type="Proteomes" id="UP001642484"/>
    </source>
</evidence>
<dbReference type="SMART" id="SM00473">
    <property type="entry name" value="PAN_AP"/>
    <property type="match status" value="2"/>
</dbReference>
<accession>A0ABP0R5V5</accession>
<feature type="domain" description="Apple" evidence="3">
    <location>
        <begin position="89"/>
        <end position="153"/>
    </location>
</feature>
<evidence type="ECO:0000256" key="2">
    <source>
        <dbReference type="SAM" id="SignalP"/>
    </source>
</evidence>
<comment type="caution">
    <text evidence="4">The sequence shown here is derived from an EMBL/GenBank/DDBJ whole genome shotgun (WGS) entry which is preliminary data.</text>
</comment>
<feature type="domain" description="Apple" evidence="3">
    <location>
        <begin position="177"/>
        <end position="242"/>
    </location>
</feature>
<organism evidence="4 5">
    <name type="scientific">Durusdinium trenchii</name>
    <dbReference type="NCBI Taxonomy" id="1381693"/>
    <lineage>
        <taxon>Eukaryota</taxon>
        <taxon>Sar</taxon>
        <taxon>Alveolata</taxon>
        <taxon>Dinophyceae</taxon>
        <taxon>Suessiales</taxon>
        <taxon>Symbiodiniaceae</taxon>
        <taxon>Durusdinium</taxon>
    </lineage>
</organism>
<keyword evidence="5" id="KW-1185">Reference proteome</keyword>
<feature type="region of interest" description="Disordered" evidence="1">
    <location>
        <begin position="237"/>
        <end position="262"/>
    </location>
</feature>
<dbReference type="Pfam" id="PF00024">
    <property type="entry name" value="PAN_1"/>
    <property type="match status" value="1"/>
</dbReference>
<feature type="compositionally biased region" description="Low complexity" evidence="1">
    <location>
        <begin position="246"/>
        <end position="259"/>
    </location>
</feature>
<sequence length="492" mass="53451">MLDAIRRLTAVAVSSLQGSSSIPLPILRAMLCWVLAALLVQKAAAGCSDDNTCSSSGALWLQLKGSRSFNKGVAEPDFFPVHGGVGRSCRGSHADDNLAGHYISTAATSMEDCKQLCLSNSACKGIEFNRMRCKVWTRREGIQASHPLAGSTCLRLLQDASAMNNFREVNGGRGKGCRGSHPGDKEESYFKSTTATTLDECKSICVQDADCQGVSYKSRGLCEVWVRSAGIEATEDEEDSVCLEVPGPTTTTGPGPTTTAPVTDRWEKHEGLNCYKGHGAKIINGKDPVDGRLTLQQCKDECLKEEKCDGIVMPQGDGEDTARNCWLRRDVQKSKCTAGSPYNFWARPDSDIDGPEVPGTECCQSYDKWPFVKDGRTCSGCMALVKTEPFGGRCDKYCESFGHECVTAAEEVNNNCAIKYSQDCDKPIEGTSDMLCTCRLQTAVDEPKCDWPGPPPRQLQQQLLQLLPLLHHNRSITSAAQSSTSGPTWIME</sequence>
<protein>
    <recommendedName>
        <fullName evidence="3">Apple domain-containing protein</fullName>
    </recommendedName>
</protein>
<feature type="chain" id="PRO_5046453546" description="Apple domain-containing protein" evidence="2">
    <location>
        <begin position="46"/>
        <end position="492"/>
    </location>
</feature>